<reference evidence="3 4" key="2">
    <citation type="journal article" date="2010" name="Stand. Genomic Sci.">
        <title>Complete genome sequence of Chitinophaga pinensis type strain (UQM 2034).</title>
        <authorList>
            <person name="Glavina Del Rio T."/>
            <person name="Abt B."/>
            <person name="Spring S."/>
            <person name="Lapidus A."/>
            <person name="Nolan M."/>
            <person name="Tice H."/>
            <person name="Copeland A."/>
            <person name="Cheng J.F."/>
            <person name="Chen F."/>
            <person name="Bruce D."/>
            <person name="Goodwin L."/>
            <person name="Pitluck S."/>
            <person name="Ivanova N."/>
            <person name="Mavromatis K."/>
            <person name="Mikhailova N."/>
            <person name="Pati A."/>
            <person name="Chen A."/>
            <person name="Palaniappan K."/>
            <person name="Land M."/>
            <person name="Hauser L."/>
            <person name="Chang Y.J."/>
            <person name="Jeffries C.D."/>
            <person name="Chain P."/>
            <person name="Saunders E."/>
            <person name="Detter J.C."/>
            <person name="Brettin T."/>
            <person name="Rohde M."/>
            <person name="Goker M."/>
            <person name="Bristow J."/>
            <person name="Eisen J.A."/>
            <person name="Markowitz V."/>
            <person name="Hugenholtz P."/>
            <person name="Kyrpides N.C."/>
            <person name="Klenk H.P."/>
            <person name="Lucas S."/>
        </authorList>
    </citation>
    <scope>NUCLEOTIDE SEQUENCE [LARGE SCALE GENOMIC DNA]</scope>
    <source>
        <strain evidence="4">ATCC 43595 / DSM 2588 / LMG 13176 / NBRC 15968 / NCIMB 11800 / UQM 2034</strain>
    </source>
</reference>
<dbReference type="OrthoDB" id="9795626at2"/>
<dbReference type="InterPro" id="IPR027417">
    <property type="entry name" value="P-loop_NTPase"/>
</dbReference>
<dbReference type="GO" id="GO:0006302">
    <property type="term" value="P:double-strand break repair"/>
    <property type="evidence" value="ECO:0007669"/>
    <property type="project" value="InterPro"/>
</dbReference>
<dbReference type="AlphaFoldDB" id="A0A979G7Q8"/>
<dbReference type="Proteomes" id="UP000002215">
    <property type="component" value="Chromosome"/>
</dbReference>
<dbReference type="SUPFAM" id="SSF52540">
    <property type="entry name" value="P-loop containing nucleoside triphosphate hydrolases"/>
    <property type="match status" value="1"/>
</dbReference>
<organism evidence="3 4">
    <name type="scientific">Chitinophaga pinensis (strain ATCC 43595 / DSM 2588 / LMG 13176 / NBRC 15968 / NCIMB 11800 / UQM 2034)</name>
    <dbReference type="NCBI Taxonomy" id="485918"/>
    <lineage>
        <taxon>Bacteria</taxon>
        <taxon>Pseudomonadati</taxon>
        <taxon>Bacteroidota</taxon>
        <taxon>Chitinophagia</taxon>
        <taxon>Chitinophagales</taxon>
        <taxon>Chitinophagaceae</taxon>
        <taxon>Chitinophaga</taxon>
    </lineage>
</organism>
<reference evidence="4" key="1">
    <citation type="submission" date="2009-08" db="EMBL/GenBank/DDBJ databases">
        <title>The complete genome of Chitinophaga pinensis DSM 2588.</title>
        <authorList>
            <consortium name="US DOE Joint Genome Institute (JGI-PGF)"/>
            <person name="Lucas S."/>
            <person name="Copeland A."/>
            <person name="Lapidus A."/>
            <person name="Glavina del Rio T."/>
            <person name="Dalin E."/>
            <person name="Tice H."/>
            <person name="Bruce D."/>
            <person name="Goodwin L."/>
            <person name="Pitluck S."/>
            <person name="Kyrpides N."/>
            <person name="Mavromatis K."/>
            <person name="Ivanova N."/>
            <person name="Mikhailova N."/>
            <person name="Sims D."/>
            <person name="Meinche L."/>
            <person name="Brettin T."/>
            <person name="Detter J.C."/>
            <person name="Han C."/>
            <person name="Larimer F."/>
            <person name="Land M."/>
            <person name="Hauser L."/>
            <person name="Markowitz V."/>
            <person name="Cheng J.-F."/>
            <person name="Hugenholtz P."/>
            <person name="Woyke T."/>
            <person name="Wu D."/>
            <person name="Spring S."/>
            <person name="Klenk H.-P."/>
            <person name="Eisen J.A."/>
        </authorList>
    </citation>
    <scope>NUCLEOTIDE SEQUENCE [LARGE SCALE GENOMIC DNA]</scope>
    <source>
        <strain evidence="4">ATCC 43595 / DSM 2588 / LMG 13176 / NBRC 15968 / NCIMB 11800 / UQM 2034</strain>
    </source>
</reference>
<dbReference type="Pfam" id="PF13558">
    <property type="entry name" value="SbcC_Walker_B"/>
    <property type="match status" value="1"/>
</dbReference>
<evidence type="ECO:0000313" key="3">
    <source>
        <dbReference type="EMBL" id="ACU62320.1"/>
    </source>
</evidence>
<dbReference type="Gene3D" id="3.40.50.300">
    <property type="entry name" value="P-loop containing nucleotide triphosphate hydrolases"/>
    <property type="match status" value="2"/>
</dbReference>
<name>A0A979G7Q8_CHIPD</name>
<accession>A0A979G7Q8</accession>
<feature type="coiled-coil region" evidence="1">
    <location>
        <begin position="546"/>
        <end position="590"/>
    </location>
</feature>
<feature type="coiled-coil region" evidence="1">
    <location>
        <begin position="825"/>
        <end position="890"/>
    </location>
</feature>
<keyword evidence="1" id="KW-0175">Coiled coil</keyword>
<feature type="coiled-coil region" evidence="1">
    <location>
        <begin position="269"/>
        <end position="343"/>
    </location>
</feature>
<proteinExistence type="predicted"/>
<dbReference type="GO" id="GO:0016887">
    <property type="term" value="F:ATP hydrolysis activity"/>
    <property type="evidence" value="ECO:0007669"/>
    <property type="project" value="InterPro"/>
</dbReference>
<dbReference type="KEGG" id="cpi:Cpin_4886"/>
<feature type="coiled-coil region" evidence="1">
    <location>
        <begin position="475"/>
        <end position="509"/>
    </location>
</feature>
<evidence type="ECO:0000313" key="4">
    <source>
        <dbReference type="Proteomes" id="UP000002215"/>
    </source>
</evidence>
<dbReference type="Pfam" id="PF13476">
    <property type="entry name" value="AAA_23"/>
    <property type="match status" value="1"/>
</dbReference>
<dbReference type="PANTHER" id="PTHR32114">
    <property type="entry name" value="ABC TRANSPORTER ABCH.3"/>
    <property type="match status" value="1"/>
</dbReference>
<dbReference type="EMBL" id="CP001699">
    <property type="protein sequence ID" value="ACU62320.1"/>
    <property type="molecule type" value="Genomic_DNA"/>
</dbReference>
<dbReference type="PANTHER" id="PTHR32114:SF2">
    <property type="entry name" value="ABC TRANSPORTER ABCH.3"/>
    <property type="match status" value="1"/>
</dbReference>
<feature type="coiled-coil region" evidence="1">
    <location>
        <begin position="713"/>
        <end position="778"/>
    </location>
</feature>
<protein>
    <submittedName>
        <fullName evidence="3">SMC domain protein</fullName>
    </submittedName>
</protein>
<gene>
    <name evidence="3" type="ordered locus">Cpin_4886</name>
</gene>
<evidence type="ECO:0000259" key="2">
    <source>
        <dbReference type="Pfam" id="PF13476"/>
    </source>
</evidence>
<feature type="domain" description="Rad50/SbcC-type AAA" evidence="2">
    <location>
        <begin position="6"/>
        <end position="227"/>
    </location>
</feature>
<dbReference type="RefSeq" id="WP_012792488.1">
    <property type="nucleotide sequence ID" value="NC_013132.1"/>
</dbReference>
<sequence length="1244" mass="139412">MKILAIRFKNLASLEDTNEIDFTKEPLSKAGIFAITGPTGAGKSTLLDALCLALYARTPRYLQAKETGIEIQDQGGNKISQGDVRGILRDGTAEGFAEVEFAGVDGNNYKARWAVKRARNKIDGNLQADTVELFNLTTNGVFPGKKTETLREIERVVGLNFEQFTRSVLLAQGDFTAFLKADKDAKASLLEKLTGTNIYSEISVGIYNKFKEADTELRNLKQQVAGIERLTEEERMALHAQQEELGAKISSQQITIAELGAAISWYQLLDTLEKNREQATDQYQQATLAMENAGERIRNFTLVEHVQAARGPVEARRSHEQQLAEKEKALQEIDARIMRTTEAQQQAATALETAHAAVLHAQQEAAKHQPDITRARELDTLTGEKDRQLQQAVTEAANAQKQQDAHLKAFEEKEKEIHTLAQAISKLEDWQRDHLGRKDIAENIIEISAQLGHTAKLLPVQQEALKEQQENASFIRKAQEQITDLQEKADKEQAESARLQTELDEANKLLQAVPLETLKEKDTRLDQQIREGEAAKIHWERLFGSLQEKEKTARQLENCAQELKEKTAALQEKQAELTIAQAKKEQSDKLLHQARLQVAENVESLRAQLVQDEPCPVCGSKAHPFVTDNPLAHAMLKTLEEEYNAALRYYNTLSGDISSLEQFCKKLLLDSETFNKSLQERVTQIASLEEKWAGFSLAAASKAAPDENKAQWLEEQVQQLQTAQKEIAVQLKAYDAQRNAVETLKSQLDIKQQALSANKEQLKDRQREKTSKEEAQERIARQLEHITESLRTMTEQLAPHFSNPDWVDNWKKDPQGFNAKIVAFAQQWKQQAEAIIANNQQLREHQSALQEMGRQGPAIAAALSEKINALQQQQAAFNALQQERQALLNGATVISFEQRLKQVIEQAVLTQQTATEVFNTGKEDLRAYTASKDTTTADITNIRSNIDKERAAIGAWLKNYTATYGSTLTEETLTQLLSHTAAWIETERKAITALRDAVNTTQATLIERSLQLSNHQEKRVSDQSLEALTASSNEAKQVLEDLGREKNNLAYRLRQDEENKLKIGDLQYTIDAKTAVHENWSKLNELIGSADGKKFRQIAQEYTLDMLLDHANMHLSMLTRRYKLLRIPGNLALQVLDKDMGDELRTVFSLSGGESFLVSLALALGLASLSSSKMKVESLFIDEGFGALDPDTLNIAMDALERLHNQGRKVGVISHVQEMTERIPTQIKVIRMANGKSKVEVTGA</sequence>
<feature type="coiled-coil region" evidence="1">
    <location>
        <begin position="1025"/>
        <end position="1059"/>
    </location>
</feature>
<evidence type="ECO:0000256" key="1">
    <source>
        <dbReference type="SAM" id="Coils"/>
    </source>
</evidence>
<dbReference type="InterPro" id="IPR038729">
    <property type="entry name" value="Rad50/SbcC_AAA"/>
</dbReference>